<evidence type="ECO:0000313" key="1">
    <source>
        <dbReference type="EMBL" id="KAE9310818.1"/>
    </source>
</evidence>
<organism evidence="1 2">
    <name type="scientific">Phytophthora fragariae</name>
    <dbReference type="NCBI Taxonomy" id="53985"/>
    <lineage>
        <taxon>Eukaryota</taxon>
        <taxon>Sar</taxon>
        <taxon>Stramenopiles</taxon>
        <taxon>Oomycota</taxon>
        <taxon>Peronosporomycetes</taxon>
        <taxon>Peronosporales</taxon>
        <taxon>Peronosporaceae</taxon>
        <taxon>Phytophthora</taxon>
    </lineage>
</organism>
<dbReference type="AlphaFoldDB" id="A0A6G0R0Y3"/>
<proteinExistence type="predicted"/>
<feature type="non-terminal residue" evidence="1">
    <location>
        <position position="1"/>
    </location>
</feature>
<dbReference type="Proteomes" id="UP000486351">
    <property type="component" value="Unassembled WGS sequence"/>
</dbReference>
<sequence>VQVSGGDGQTGGLVKVSGGTGTSTAGGGVAVQSGGGTNVASGDVLISSLESGTALTSGRIALSTGGAQASGSISLSTGVSVGGNSGAVNIVTSGATKGAAGDVKLLVGSVVGVFLLSEAMGLRPVAMLASPGAQEILDQGESCSSRVEVVLLA</sequence>
<dbReference type="EMBL" id="QXFY01001728">
    <property type="protein sequence ID" value="KAE9310818.1"/>
    <property type="molecule type" value="Genomic_DNA"/>
</dbReference>
<evidence type="ECO:0000313" key="2">
    <source>
        <dbReference type="Proteomes" id="UP000486351"/>
    </source>
</evidence>
<comment type="caution">
    <text evidence="1">The sequence shown here is derived from an EMBL/GenBank/DDBJ whole genome shotgun (WGS) entry which is preliminary data.</text>
</comment>
<reference evidence="1 2" key="1">
    <citation type="submission" date="2018-09" db="EMBL/GenBank/DDBJ databases">
        <title>Genomic investigation of the strawberry pathogen Phytophthora fragariae indicates pathogenicity is determined by transcriptional variation in three key races.</title>
        <authorList>
            <person name="Adams T.M."/>
            <person name="Armitage A.D."/>
            <person name="Sobczyk M.K."/>
            <person name="Bates H.J."/>
            <person name="Dunwell J.M."/>
            <person name="Nellist C.F."/>
            <person name="Harrison R.J."/>
        </authorList>
    </citation>
    <scope>NUCLEOTIDE SEQUENCE [LARGE SCALE GENOMIC DNA]</scope>
    <source>
        <strain evidence="1 2">NOV-77</strain>
    </source>
</reference>
<accession>A0A6G0R0Y3</accession>
<name>A0A6G0R0Y3_9STRA</name>
<gene>
    <name evidence="1" type="ORF">PF008_g20366</name>
</gene>
<protein>
    <submittedName>
        <fullName evidence="1">Uncharacterized protein</fullName>
    </submittedName>
</protein>